<comment type="caution">
    <text evidence="1">The sequence shown here is derived from an EMBL/GenBank/DDBJ whole genome shotgun (WGS) entry which is preliminary data.</text>
</comment>
<reference evidence="1 2" key="1">
    <citation type="submission" date="2014-05" db="EMBL/GenBank/DDBJ databases">
        <title>Genome Announcement of Sphingobium lucknowense F2.</title>
        <authorList>
            <person name="Lal R."/>
            <person name="Negi V."/>
            <person name="Lata P."/>
            <person name="Sangwan N."/>
            <person name="Gupta S.K."/>
            <person name="Rao D.L.N."/>
            <person name="Das S."/>
        </authorList>
    </citation>
    <scope>NUCLEOTIDE SEQUENCE [LARGE SCALE GENOMIC DNA]</scope>
    <source>
        <strain evidence="1 2">F2</strain>
    </source>
</reference>
<evidence type="ECO:0008006" key="3">
    <source>
        <dbReference type="Google" id="ProtNLM"/>
    </source>
</evidence>
<dbReference type="Pfam" id="PF13852">
    <property type="entry name" value="DUF4197"/>
    <property type="match status" value="1"/>
</dbReference>
<dbReference type="EMBL" id="JANF02000004">
    <property type="protein sequence ID" value="KER38177.1"/>
    <property type="molecule type" value="Genomic_DNA"/>
</dbReference>
<sequence length="142" mass="14668">MGLTDGLTRKLNDAAGIAAREAKPLFRSAITGLTLADVPGIATQSDGATQYLRRTAGATLSTRLRPLIDAALGEVGAFASLEGLARRSKLVGAAGITRRHLGQSVTDQAVNGIFRYVGQEEGRLRADPGKAAGSLLKGLIGN</sequence>
<proteinExistence type="predicted"/>
<name>A0A8E0WVD2_9SPHN</name>
<evidence type="ECO:0000313" key="2">
    <source>
        <dbReference type="Proteomes" id="UP000028135"/>
    </source>
</evidence>
<dbReference type="AlphaFoldDB" id="A0A8E0WVD2"/>
<gene>
    <name evidence="1" type="ORF">AL00_02280</name>
</gene>
<evidence type="ECO:0000313" key="1">
    <source>
        <dbReference type="EMBL" id="KER38177.1"/>
    </source>
</evidence>
<dbReference type="InterPro" id="IPR025245">
    <property type="entry name" value="DUF4197"/>
</dbReference>
<accession>A0A8E0WVD2</accession>
<organism evidence="1 2">
    <name type="scientific">Sphingobium indicum F2</name>
    <dbReference type="NCBI Taxonomy" id="1450518"/>
    <lineage>
        <taxon>Bacteria</taxon>
        <taxon>Pseudomonadati</taxon>
        <taxon>Pseudomonadota</taxon>
        <taxon>Alphaproteobacteria</taxon>
        <taxon>Sphingomonadales</taxon>
        <taxon>Sphingomonadaceae</taxon>
        <taxon>Sphingobium</taxon>
    </lineage>
</organism>
<protein>
    <recommendedName>
        <fullName evidence="3">DUF4197 domain-containing protein</fullName>
    </recommendedName>
</protein>
<dbReference type="Proteomes" id="UP000028135">
    <property type="component" value="Unassembled WGS sequence"/>
</dbReference>